<feature type="compositionally biased region" description="Basic and acidic residues" evidence="5">
    <location>
        <begin position="23"/>
        <end position="32"/>
    </location>
</feature>
<dbReference type="OMA" id="GTTWCCP"/>
<dbReference type="Pfam" id="PF05835">
    <property type="entry name" value="Synaphin"/>
    <property type="match status" value="1"/>
</dbReference>
<reference evidence="6" key="1">
    <citation type="submission" date="2025-08" db="UniProtKB">
        <authorList>
            <consortium name="Ensembl"/>
        </authorList>
    </citation>
    <scope>IDENTIFICATION</scope>
</reference>
<name>A0A8C4WZP6_EPTBU</name>
<evidence type="ECO:0000313" key="6">
    <source>
        <dbReference type="Ensembl" id="ENSEBUP00000022062.1"/>
    </source>
</evidence>
<keyword evidence="3" id="KW-0268">Exocytosis</keyword>
<proteinExistence type="inferred from homology"/>
<dbReference type="GO" id="GO:0019905">
    <property type="term" value="F:syntaxin binding"/>
    <property type="evidence" value="ECO:0007669"/>
    <property type="project" value="InterPro"/>
</dbReference>
<dbReference type="AlphaFoldDB" id="A0A8C4WZP6"/>
<organism evidence="6 7">
    <name type="scientific">Eptatretus burgeri</name>
    <name type="common">Inshore hagfish</name>
    <dbReference type="NCBI Taxonomy" id="7764"/>
    <lineage>
        <taxon>Eukaryota</taxon>
        <taxon>Metazoa</taxon>
        <taxon>Chordata</taxon>
        <taxon>Craniata</taxon>
        <taxon>Vertebrata</taxon>
        <taxon>Cyclostomata</taxon>
        <taxon>Myxini</taxon>
        <taxon>Myxiniformes</taxon>
        <taxon>Myxinidae</taxon>
        <taxon>Eptatretinae</taxon>
        <taxon>Eptatretus</taxon>
    </lineage>
</organism>
<comment type="similarity">
    <text evidence="1">Belongs to the complexin/synaphin family.</text>
</comment>
<dbReference type="Ensembl" id="ENSEBUT00000022638.1">
    <property type="protein sequence ID" value="ENSEBUP00000022062.1"/>
    <property type="gene ID" value="ENSEBUG00000013609.1"/>
</dbReference>
<evidence type="ECO:0000313" key="7">
    <source>
        <dbReference type="Proteomes" id="UP000694388"/>
    </source>
</evidence>
<feature type="region of interest" description="Disordered" evidence="5">
    <location>
        <begin position="16"/>
        <end position="37"/>
    </location>
</feature>
<keyword evidence="7" id="KW-1185">Reference proteome</keyword>
<protein>
    <submittedName>
        <fullName evidence="6">Uncharacterized protein</fullName>
    </submittedName>
</protein>
<keyword evidence="4" id="KW-0532">Neurotransmitter transport</keyword>
<reference evidence="6" key="2">
    <citation type="submission" date="2025-09" db="UniProtKB">
        <authorList>
            <consortium name="Ensembl"/>
        </authorList>
    </citation>
    <scope>IDENTIFICATION</scope>
</reference>
<evidence type="ECO:0000256" key="3">
    <source>
        <dbReference type="ARBA" id="ARBA00022483"/>
    </source>
</evidence>
<dbReference type="Proteomes" id="UP000694388">
    <property type="component" value="Unplaced"/>
</dbReference>
<accession>A0A8C4WZP6</accession>
<dbReference type="GO" id="GO:0006887">
    <property type="term" value="P:exocytosis"/>
    <property type="evidence" value="ECO:0007669"/>
    <property type="project" value="UniProtKB-KW"/>
</dbReference>
<sequence>MAVVIKTLVEDRLKGLTGGLSTDGEKADDKADGTTGKMTREEFEEYQQQLMEENIEAMCVSVCLCVSPP</sequence>
<evidence type="ECO:0000256" key="4">
    <source>
        <dbReference type="ARBA" id="ARBA00022775"/>
    </source>
</evidence>
<dbReference type="InterPro" id="IPR008849">
    <property type="entry name" value="Synaphin"/>
</dbReference>
<evidence type="ECO:0000256" key="2">
    <source>
        <dbReference type="ARBA" id="ARBA00022448"/>
    </source>
</evidence>
<keyword evidence="2" id="KW-0813">Transport</keyword>
<evidence type="ECO:0000256" key="1">
    <source>
        <dbReference type="ARBA" id="ARBA00005396"/>
    </source>
</evidence>
<evidence type="ECO:0000256" key="5">
    <source>
        <dbReference type="SAM" id="MobiDB-lite"/>
    </source>
</evidence>
<dbReference type="GO" id="GO:0006836">
    <property type="term" value="P:neurotransmitter transport"/>
    <property type="evidence" value="ECO:0007669"/>
    <property type="project" value="UniProtKB-KW"/>
</dbReference>